<dbReference type="AlphaFoldDB" id="A0A6S7K1Z2"/>
<feature type="compositionally biased region" description="Basic and acidic residues" evidence="1">
    <location>
        <begin position="121"/>
        <end position="132"/>
    </location>
</feature>
<dbReference type="OrthoDB" id="10622929at2759"/>
<accession>A0A6S7K1Z2</accession>
<dbReference type="EMBL" id="CACRXK020023096">
    <property type="protein sequence ID" value="CAB4037448.1"/>
    <property type="molecule type" value="Genomic_DNA"/>
</dbReference>
<feature type="region of interest" description="Disordered" evidence="1">
    <location>
        <begin position="101"/>
        <end position="162"/>
    </location>
</feature>
<organism evidence="2 3">
    <name type="scientific">Paramuricea clavata</name>
    <name type="common">Red gorgonian</name>
    <name type="synonym">Violescent sea-whip</name>
    <dbReference type="NCBI Taxonomy" id="317549"/>
    <lineage>
        <taxon>Eukaryota</taxon>
        <taxon>Metazoa</taxon>
        <taxon>Cnidaria</taxon>
        <taxon>Anthozoa</taxon>
        <taxon>Octocorallia</taxon>
        <taxon>Malacalcyonacea</taxon>
        <taxon>Plexauridae</taxon>
        <taxon>Paramuricea</taxon>
    </lineage>
</organism>
<evidence type="ECO:0000256" key="1">
    <source>
        <dbReference type="SAM" id="MobiDB-lite"/>
    </source>
</evidence>
<proteinExistence type="predicted"/>
<comment type="caution">
    <text evidence="2">The sequence shown here is derived from an EMBL/GenBank/DDBJ whole genome shotgun (WGS) entry which is preliminary data.</text>
</comment>
<sequence>MQKLTILFNAPNVFKTEMKTFYNHHLLYTGSYPVENSFYLIWFQDEDKYSIVEKKNIVEKEVNLREMLTVKGAKGRWTGRLMFVGSKGDCQTRLTNYETMLSPATEDKYRDDGESENGMEGQKENEKQEGSQKKKRKTSALQSDSEPEEDANLSPKKTMAQDVENEMLKVKNLLKKKVRKLLQFLI</sequence>
<gene>
    <name evidence="2" type="ORF">PACLA_8A040040</name>
</gene>
<name>A0A6S7K1Z2_PARCT</name>
<keyword evidence="3" id="KW-1185">Reference proteome</keyword>
<reference evidence="2" key="1">
    <citation type="submission" date="2020-04" db="EMBL/GenBank/DDBJ databases">
        <authorList>
            <person name="Alioto T."/>
            <person name="Alioto T."/>
            <person name="Gomez Garrido J."/>
        </authorList>
    </citation>
    <scope>NUCLEOTIDE SEQUENCE</scope>
    <source>
        <strain evidence="2">A484AB</strain>
    </source>
</reference>
<protein>
    <submittedName>
        <fullName evidence="2">Uncharacterized protein</fullName>
    </submittedName>
</protein>
<dbReference type="Proteomes" id="UP001152795">
    <property type="component" value="Unassembled WGS sequence"/>
</dbReference>
<evidence type="ECO:0000313" key="2">
    <source>
        <dbReference type="EMBL" id="CAB4037448.1"/>
    </source>
</evidence>
<evidence type="ECO:0000313" key="3">
    <source>
        <dbReference type="Proteomes" id="UP001152795"/>
    </source>
</evidence>